<evidence type="ECO:0000313" key="1">
    <source>
        <dbReference type="EMBL" id="ORZ30570.1"/>
    </source>
</evidence>
<dbReference type="Proteomes" id="UP000193411">
    <property type="component" value="Unassembled WGS sequence"/>
</dbReference>
<accession>A0A1Y2H7M0</accession>
<gene>
    <name evidence="1" type="ORF">BCR44DRAFT_1444573</name>
</gene>
<dbReference type="EMBL" id="MCFL01000081">
    <property type="protein sequence ID" value="ORZ30570.1"/>
    <property type="molecule type" value="Genomic_DNA"/>
</dbReference>
<organism evidence="1 2">
    <name type="scientific">Catenaria anguillulae PL171</name>
    <dbReference type="NCBI Taxonomy" id="765915"/>
    <lineage>
        <taxon>Eukaryota</taxon>
        <taxon>Fungi</taxon>
        <taxon>Fungi incertae sedis</taxon>
        <taxon>Blastocladiomycota</taxon>
        <taxon>Blastocladiomycetes</taxon>
        <taxon>Blastocladiales</taxon>
        <taxon>Catenariaceae</taxon>
        <taxon>Catenaria</taxon>
    </lineage>
</organism>
<protein>
    <submittedName>
        <fullName evidence="1">Uncharacterized protein</fullName>
    </submittedName>
</protein>
<reference evidence="1 2" key="1">
    <citation type="submission" date="2016-07" db="EMBL/GenBank/DDBJ databases">
        <title>Pervasive Adenine N6-methylation of Active Genes in Fungi.</title>
        <authorList>
            <consortium name="DOE Joint Genome Institute"/>
            <person name="Mondo S.J."/>
            <person name="Dannebaum R.O."/>
            <person name="Kuo R.C."/>
            <person name="Labutti K."/>
            <person name="Haridas S."/>
            <person name="Kuo A."/>
            <person name="Salamov A."/>
            <person name="Ahrendt S.R."/>
            <person name="Lipzen A."/>
            <person name="Sullivan W."/>
            <person name="Andreopoulos W.B."/>
            <person name="Clum A."/>
            <person name="Lindquist E."/>
            <person name="Daum C."/>
            <person name="Ramamoorthy G.K."/>
            <person name="Gryganskyi A."/>
            <person name="Culley D."/>
            <person name="Magnuson J.K."/>
            <person name="James T.Y."/>
            <person name="O'Malley M.A."/>
            <person name="Stajich J.E."/>
            <person name="Spatafora J.W."/>
            <person name="Visel A."/>
            <person name="Grigoriev I.V."/>
        </authorList>
    </citation>
    <scope>NUCLEOTIDE SEQUENCE [LARGE SCALE GENOMIC DNA]</scope>
    <source>
        <strain evidence="1 2">PL171</strain>
    </source>
</reference>
<dbReference type="AlphaFoldDB" id="A0A1Y2H7M0"/>
<evidence type="ECO:0000313" key="2">
    <source>
        <dbReference type="Proteomes" id="UP000193411"/>
    </source>
</evidence>
<keyword evidence="2" id="KW-1185">Reference proteome</keyword>
<comment type="caution">
    <text evidence="1">The sequence shown here is derived from an EMBL/GenBank/DDBJ whole genome shotgun (WGS) entry which is preliminary data.</text>
</comment>
<name>A0A1Y2H7M0_9FUNG</name>
<sequence>MRFIWARDFLFQVYFTPSSVAESVDDDDLYQLSDESAFDKWLANPTSIRVKWELDLRDAFSIPFSGVDEFLIGRKSRPLFQLTKTFSRPDCPAGCRPRQPNHTCGGTCQIFRDPAVAKDSQSLHHLGQSYFVCSEPRPWTATFGPLPYFFQYDVTQHAVPVSRIPEVFETEVATLTLCWVVWANVQVGQGGHFCAGVKFGSDWYLYDDLGNHNPARKHPHQSGKLTAPPRFKAALLGFAVASKLDRE</sequence>
<proteinExistence type="predicted"/>